<evidence type="ECO:0000313" key="10">
    <source>
        <dbReference type="Proteomes" id="UP000448292"/>
    </source>
</evidence>
<dbReference type="InterPro" id="IPR015927">
    <property type="entry name" value="Peptidase_S24_S26A/B/C"/>
</dbReference>
<dbReference type="InterPro" id="IPR039418">
    <property type="entry name" value="LexA-like"/>
</dbReference>
<dbReference type="RefSeq" id="WP_144301510.1">
    <property type="nucleotide sequence ID" value="NZ_QMIE01000001.1"/>
</dbReference>
<dbReference type="SUPFAM" id="SSF51306">
    <property type="entry name" value="LexA/Signal peptidase"/>
    <property type="match status" value="1"/>
</dbReference>
<evidence type="ECO:0000256" key="6">
    <source>
        <dbReference type="ARBA" id="ARBA00023236"/>
    </source>
</evidence>
<reference evidence="9 10" key="1">
    <citation type="submission" date="2018-06" db="EMBL/GenBank/DDBJ databases">
        <title>Complete genome of Desulfovibrio indonesiensis P37SLT.</title>
        <authorList>
            <person name="Crispim J.S."/>
            <person name="Vidigal P.M.P."/>
            <person name="Silva L.C.F."/>
            <person name="Laguardia C.N."/>
            <person name="Araujo L.C."/>
            <person name="Dias R.S."/>
            <person name="Sousa M.P."/>
            <person name="Paula S.O."/>
            <person name="Silva C."/>
        </authorList>
    </citation>
    <scope>NUCLEOTIDE SEQUENCE [LARGE SCALE GENOMIC DNA]</scope>
    <source>
        <strain evidence="9 10">P37SLT</strain>
    </source>
</reference>
<keyword evidence="6" id="KW-0742">SOS response</keyword>
<name>A0A7M3MJ85_9BACT</name>
<keyword evidence="5" id="KW-0234">DNA repair</keyword>
<dbReference type="InterPro" id="IPR036286">
    <property type="entry name" value="LexA/Signal_pep-like_sf"/>
</dbReference>
<dbReference type="GO" id="GO:0006355">
    <property type="term" value="P:regulation of DNA-templated transcription"/>
    <property type="evidence" value="ECO:0007669"/>
    <property type="project" value="InterPro"/>
</dbReference>
<comment type="similarity">
    <text evidence="1 7">Belongs to the peptidase S24 family.</text>
</comment>
<dbReference type="CDD" id="cd06529">
    <property type="entry name" value="S24_LexA-like"/>
    <property type="match status" value="1"/>
</dbReference>
<dbReference type="GO" id="GO:0003677">
    <property type="term" value="F:DNA binding"/>
    <property type="evidence" value="ECO:0007669"/>
    <property type="project" value="InterPro"/>
</dbReference>
<dbReference type="EMBL" id="QMIE01000001">
    <property type="protein sequence ID" value="TVM19835.1"/>
    <property type="molecule type" value="Genomic_DNA"/>
</dbReference>
<comment type="caution">
    <text evidence="9">The sequence shown here is derived from an EMBL/GenBank/DDBJ whole genome shotgun (WGS) entry which is preliminary data.</text>
</comment>
<feature type="domain" description="Peptidase S24/S26A/S26B/S26C" evidence="8">
    <location>
        <begin position="14"/>
        <end position="130"/>
    </location>
</feature>
<proteinExistence type="inferred from homology"/>
<evidence type="ECO:0000259" key="8">
    <source>
        <dbReference type="Pfam" id="PF00717"/>
    </source>
</evidence>
<keyword evidence="10" id="KW-1185">Reference proteome</keyword>
<keyword evidence="4 7" id="KW-0068">Autocatalytic cleavage</keyword>
<organism evidence="9 10">
    <name type="scientific">Oceanidesulfovibrio indonesiensis</name>
    <dbReference type="NCBI Taxonomy" id="54767"/>
    <lineage>
        <taxon>Bacteria</taxon>
        <taxon>Pseudomonadati</taxon>
        <taxon>Thermodesulfobacteriota</taxon>
        <taxon>Desulfovibrionia</taxon>
        <taxon>Desulfovibrionales</taxon>
        <taxon>Desulfovibrionaceae</taxon>
        <taxon>Oceanidesulfovibrio</taxon>
    </lineage>
</organism>
<dbReference type="Pfam" id="PF00717">
    <property type="entry name" value="Peptidase_S24"/>
    <property type="match status" value="1"/>
</dbReference>
<evidence type="ECO:0000256" key="3">
    <source>
        <dbReference type="ARBA" id="ARBA00022801"/>
    </source>
</evidence>
<dbReference type="GO" id="GO:0016787">
    <property type="term" value="F:hydrolase activity"/>
    <property type="evidence" value="ECO:0007669"/>
    <property type="project" value="UniProtKB-KW"/>
</dbReference>
<dbReference type="InterPro" id="IPR006197">
    <property type="entry name" value="Peptidase_S24_LexA"/>
</dbReference>
<protein>
    <submittedName>
        <fullName evidence="9">LexA family transcriptional regulator</fullName>
    </submittedName>
</protein>
<dbReference type="InterPro" id="IPR050077">
    <property type="entry name" value="LexA_repressor"/>
</dbReference>
<gene>
    <name evidence="9" type="ORF">DPQ33_00955</name>
</gene>
<evidence type="ECO:0000256" key="2">
    <source>
        <dbReference type="ARBA" id="ARBA00022763"/>
    </source>
</evidence>
<dbReference type="OrthoDB" id="9802364at2"/>
<sequence length="137" mass="14601">MKQDAPHAAPCGLPLYSAPVSAGFPSPAEDFVEATLDLNNYLVRHPAATFFVRVVGDSMRDAGIHSGDLLVVDRAVDPAPGRIVVAAVDGELTVKRLMERSGCLLLMPANPDFDPLDVTEDESFAVWGVVTAVVRTL</sequence>
<dbReference type="PANTHER" id="PTHR33516:SF2">
    <property type="entry name" value="LEXA REPRESSOR-RELATED"/>
    <property type="match status" value="1"/>
</dbReference>
<evidence type="ECO:0000256" key="1">
    <source>
        <dbReference type="ARBA" id="ARBA00007484"/>
    </source>
</evidence>
<dbReference type="Proteomes" id="UP000448292">
    <property type="component" value="Unassembled WGS sequence"/>
</dbReference>
<dbReference type="PRINTS" id="PR00726">
    <property type="entry name" value="LEXASERPTASE"/>
</dbReference>
<evidence type="ECO:0000256" key="5">
    <source>
        <dbReference type="ARBA" id="ARBA00023204"/>
    </source>
</evidence>
<dbReference type="Gene3D" id="2.10.109.10">
    <property type="entry name" value="Umud Fragment, subunit A"/>
    <property type="match status" value="1"/>
</dbReference>
<keyword evidence="3 7" id="KW-0378">Hydrolase</keyword>
<dbReference type="GO" id="GO:0006281">
    <property type="term" value="P:DNA repair"/>
    <property type="evidence" value="ECO:0007669"/>
    <property type="project" value="UniProtKB-KW"/>
</dbReference>
<dbReference type="NCBIfam" id="NF007621">
    <property type="entry name" value="PRK10276.1"/>
    <property type="match status" value="1"/>
</dbReference>
<dbReference type="AlphaFoldDB" id="A0A7M3MJ85"/>
<keyword evidence="2" id="KW-0227">DNA damage</keyword>
<dbReference type="PANTHER" id="PTHR33516">
    <property type="entry name" value="LEXA REPRESSOR"/>
    <property type="match status" value="1"/>
</dbReference>
<accession>A0A7M3MJ85</accession>
<evidence type="ECO:0000256" key="4">
    <source>
        <dbReference type="ARBA" id="ARBA00022813"/>
    </source>
</evidence>
<dbReference type="GO" id="GO:0009432">
    <property type="term" value="P:SOS response"/>
    <property type="evidence" value="ECO:0007669"/>
    <property type="project" value="UniProtKB-KW"/>
</dbReference>
<evidence type="ECO:0000313" key="9">
    <source>
        <dbReference type="EMBL" id="TVM19835.1"/>
    </source>
</evidence>
<evidence type="ECO:0000256" key="7">
    <source>
        <dbReference type="RuleBase" id="RU003991"/>
    </source>
</evidence>